<dbReference type="InterPro" id="IPR053238">
    <property type="entry name" value="RING-H2_zinc_finger"/>
</dbReference>
<comment type="caution">
    <text evidence="11">The sequence shown here is derived from an EMBL/GenBank/DDBJ whole genome shotgun (WGS) entry which is preliminary data.</text>
</comment>
<dbReference type="Pfam" id="PF13639">
    <property type="entry name" value="zf-RING_2"/>
    <property type="match status" value="1"/>
</dbReference>
<dbReference type="PANTHER" id="PTHR14155">
    <property type="entry name" value="RING FINGER DOMAIN-CONTAINING"/>
    <property type="match status" value="1"/>
</dbReference>
<dbReference type="EC" id="2.3.2.27" evidence="2"/>
<keyword evidence="3" id="KW-0479">Metal-binding</keyword>
<dbReference type="Proteomes" id="UP000321947">
    <property type="component" value="Unassembled WGS sequence"/>
</dbReference>
<dbReference type="GO" id="GO:0061630">
    <property type="term" value="F:ubiquitin protein ligase activity"/>
    <property type="evidence" value="ECO:0007669"/>
    <property type="project" value="UniProtKB-EC"/>
</dbReference>
<dbReference type="SMART" id="SM00184">
    <property type="entry name" value="RING"/>
    <property type="match status" value="1"/>
</dbReference>
<evidence type="ECO:0000313" key="11">
    <source>
        <dbReference type="EMBL" id="TYJ97407.1"/>
    </source>
</evidence>
<evidence type="ECO:0000256" key="2">
    <source>
        <dbReference type="ARBA" id="ARBA00012483"/>
    </source>
</evidence>
<evidence type="ECO:0000256" key="4">
    <source>
        <dbReference type="ARBA" id="ARBA00022771"/>
    </source>
</evidence>
<protein>
    <recommendedName>
        <fullName evidence="2">RING-type E3 ubiquitin transferase</fullName>
        <ecNumber evidence="2">2.3.2.27</ecNumber>
    </recommendedName>
</protein>
<evidence type="ECO:0000259" key="10">
    <source>
        <dbReference type="PROSITE" id="PS50089"/>
    </source>
</evidence>
<dbReference type="Gene3D" id="3.30.40.10">
    <property type="entry name" value="Zinc/RING finger domain, C3HC4 (zinc finger)"/>
    <property type="match status" value="1"/>
</dbReference>
<feature type="domain" description="RING-type" evidence="10">
    <location>
        <begin position="97"/>
        <end position="139"/>
    </location>
</feature>
<evidence type="ECO:0000256" key="6">
    <source>
        <dbReference type="ARBA" id="ARBA00022833"/>
    </source>
</evidence>
<dbReference type="InterPro" id="IPR013083">
    <property type="entry name" value="Znf_RING/FYVE/PHD"/>
</dbReference>
<keyword evidence="9" id="KW-1133">Transmembrane helix</keyword>
<evidence type="ECO:0000313" key="12">
    <source>
        <dbReference type="Proteomes" id="UP000321947"/>
    </source>
</evidence>
<keyword evidence="5" id="KW-0833">Ubl conjugation pathway</keyword>
<dbReference type="EMBL" id="SSTD01018933">
    <property type="protein sequence ID" value="TYJ97407.1"/>
    <property type="molecule type" value="Genomic_DNA"/>
</dbReference>
<evidence type="ECO:0000256" key="7">
    <source>
        <dbReference type="ARBA" id="ARBA00024209"/>
    </source>
</evidence>
<gene>
    <name evidence="11" type="ORF">E5676_scaffold194G002270</name>
</gene>
<dbReference type="InterPro" id="IPR001841">
    <property type="entry name" value="Znf_RING"/>
</dbReference>
<keyword evidence="4 8" id="KW-0863">Zinc-finger</keyword>
<evidence type="ECO:0000256" key="8">
    <source>
        <dbReference type="PROSITE-ProRule" id="PRU00175"/>
    </source>
</evidence>
<dbReference type="UniPathway" id="UPA00143"/>
<name>A0A5D3BE50_CUCMM</name>
<dbReference type="PANTHER" id="PTHR14155:SF627">
    <property type="entry name" value="OS06G0192800 PROTEIN"/>
    <property type="match status" value="1"/>
</dbReference>
<reference evidence="11 12" key="1">
    <citation type="submission" date="2019-08" db="EMBL/GenBank/DDBJ databases">
        <title>Draft genome sequences of two oriental melons (Cucumis melo L. var makuwa).</title>
        <authorList>
            <person name="Kwon S.-Y."/>
        </authorList>
    </citation>
    <scope>NUCLEOTIDE SEQUENCE [LARGE SCALE GENOMIC DNA]</scope>
    <source>
        <strain evidence="12">cv. Chang Bougi</strain>
        <tissue evidence="11">Leaf</tissue>
    </source>
</reference>
<evidence type="ECO:0000256" key="3">
    <source>
        <dbReference type="ARBA" id="ARBA00022723"/>
    </source>
</evidence>
<accession>A0A5D3BE50</accession>
<evidence type="ECO:0000256" key="5">
    <source>
        <dbReference type="ARBA" id="ARBA00022786"/>
    </source>
</evidence>
<organism evidence="11 12">
    <name type="scientific">Cucumis melo var. makuwa</name>
    <name type="common">Oriental melon</name>
    <dbReference type="NCBI Taxonomy" id="1194695"/>
    <lineage>
        <taxon>Eukaryota</taxon>
        <taxon>Viridiplantae</taxon>
        <taxon>Streptophyta</taxon>
        <taxon>Embryophyta</taxon>
        <taxon>Tracheophyta</taxon>
        <taxon>Spermatophyta</taxon>
        <taxon>Magnoliopsida</taxon>
        <taxon>eudicotyledons</taxon>
        <taxon>Gunneridae</taxon>
        <taxon>Pentapetalae</taxon>
        <taxon>rosids</taxon>
        <taxon>fabids</taxon>
        <taxon>Cucurbitales</taxon>
        <taxon>Cucurbitaceae</taxon>
        <taxon>Benincaseae</taxon>
        <taxon>Cucumis</taxon>
    </lineage>
</organism>
<keyword evidence="6" id="KW-0862">Zinc</keyword>
<evidence type="ECO:0000256" key="1">
    <source>
        <dbReference type="ARBA" id="ARBA00000900"/>
    </source>
</evidence>
<dbReference type="SUPFAM" id="SSF57850">
    <property type="entry name" value="RING/U-box"/>
    <property type="match status" value="1"/>
</dbReference>
<keyword evidence="9" id="KW-0812">Transmembrane</keyword>
<comment type="similarity">
    <text evidence="7">Belongs to the RING-type zinc finger family. ATL subfamily.</text>
</comment>
<evidence type="ECO:0000256" key="9">
    <source>
        <dbReference type="SAM" id="Phobius"/>
    </source>
</evidence>
<feature type="transmembrane region" description="Helical" evidence="9">
    <location>
        <begin position="6"/>
        <end position="23"/>
    </location>
</feature>
<keyword evidence="9" id="KW-0472">Membrane</keyword>
<comment type="catalytic activity">
    <reaction evidence="1">
        <text>S-ubiquitinyl-[E2 ubiquitin-conjugating enzyme]-L-cysteine + [acceptor protein]-L-lysine = [E2 ubiquitin-conjugating enzyme]-L-cysteine + N(6)-ubiquitinyl-[acceptor protein]-L-lysine.</text>
        <dbReference type="EC" id="2.3.2.27"/>
    </reaction>
</comment>
<dbReference type="PROSITE" id="PS50089">
    <property type="entry name" value="ZF_RING_2"/>
    <property type="match status" value="1"/>
</dbReference>
<proteinExistence type="inferred from homology"/>
<dbReference type="AlphaFoldDB" id="A0A5D3BE50"/>
<dbReference type="GO" id="GO:0008270">
    <property type="term" value="F:zinc ion binding"/>
    <property type="evidence" value="ECO:0007669"/>
    <property type="project" value="UniProtKB-KW"/>
</dbReference>
<dbReference type="GO" id="GO:0016567">
    <property type="term" value="P:protein ubiquitination"/>
    <property type="evidence" value="ECO:0007669"/>
    <property type="project" value="UniProtKB-UniPathway"/>
</dbReference>
<sequence length="149" mass="17303">MGFLFVSVVCIILIIFLFHIYHYRLRLNQTRTLDIEQRLHEHRTMQLLAQTQAEIIRQRQTTTQSNDTTEGEETSSAVMKVAYKVKDNEAGGSYCCCAICIEEFEDEEICGVVESCGHCFHEDCMDQWLRIESRCPLCRCLVHAVSQQY</sequence>